<dbReference type="Pfam" id="PF13649">
    <property type="entry name" value="Methyltransf_25"/>
    <property type="match status" value="1"/>
</dbReference>
<dbReference type="PANTHER" id="PTHR43861">
    <property type="entry name" value="TRANS-ACONITATE 2-METHYLTRANSFERASE-RELATED"/>
    <property type="match status" value="1"/>
</dbReference>
<dbReference type="RefSeq" id="WP_207869843.1">
    <property type="nucleotide sequence ID" value="NZ_CP062222.1"/>
</dbReference>
<evidence type="ECO:0000259" key="2">
    <source>
        <dbReference type="Pfam" id="PF13649"/>
    </source>
</evidence>
<evidence type="ECO:0000256" key="1">
    <source>
        <dbReference type="ARBA" id="ARBA00022679"/>
    </source>
</evidence>
<protein>
    <submittedName>
        <fullName evidence="3">Class I SAM-dependent methyltransferase</fullName>
    </submittedName>
</protein>
<organism evidence="3 4">
    <name type="scientific">Brevundimonas goettingensis</name>
    <dbReference type="NCBI Taxonomy" id="2774190"/>
    <lineage>
        <taxon>Bacteria</taxon>
        <taxon>Pseudomonadati</taxon>
        <taxon>Pseudomonadota</taxon>
        <taxon>Alphaproteobacteria</taxon>
        <taxon>Caulobacterales</taxon>
        <taxon>Caulobacteraceae</taxon>
        <taxon>Brevundimonas</taxon>
    </lineage>
</organism>
<dbReference type="KEGG" id="bgoe:IFJ75_17320"/>
<dbReference type="CDD" id="cd02440">
    <property type="entry name" value="AdoMet_MTases"/>
    <property type="match status" value="1"/>
</dbReference>
<accession>A0A975BZR3</accession>
<dbReference type="Gene3D" id="3.40.50.150">
    <property type="entry name" value="Vaccinia Virus protein VP39"/>
    <property type="match status" value="1"/>
</dbReference>
<dbReference type="Proteomes" id="UP000663918">
    <property type="component" value="Chromosome"/>
</dbReference>
<sequence length="209" mass="22787">MTHPSASRIVGLYSDKAEGWIADRGPRLVAGEPRGLSEIDWFERFMTALPPGGTVLDVGSGSGWPVAAALIERGFRVTGVEPSPGLRAHAAETLPAGEWLDGDMRTLDLGDRRFDGLLAWHSLFHLSPADQRIALPRILSHAADACVFMTSTGQKEGEVIGEWRGEPLYHGSLAAEEYRTIFAAHGFTPNPIDPAEQDEYGNRWVARRG</sequence>
<dbReference type="GO" id="GO:0008168">
    <property type="term" value="F:methyltransferase activity"/>
    <property type="evidence" value="ECO:0007669"/>
    <property type="project" value="UniProtKB-KW"/>
</dbReference>
<dbReference type="GO" id="GO:0032259">
    <property type="term" value="P:methylation"/>
    <property type="evidence" value="ECO:0007669"/>
    <property type="project" value="UniProtKB-KW"/>
</dbReference>
<dbReference type="SUPFAM" id="SSF53335">
    <property type="entry name" value="S-adenosyl-L-methionine-dependent methyltransferases"/>
    <property type="match status" value="1"/>
</dbReference>
<keyword evidence="3" id="KW-0489">Methyltransferase</keyword>
<keyword evidence="1" id="KW-0808">Transferase</keyword>
<reference evidence="3" key="1">
    <citation type="submission" date="2020-09" db="EMBL/GenBank/DDBJ databases">
        <title>Brevundimonas sp. LVF2 isolated from a puddle in Goettingen, Germany.</title>
        <authorList>
            <person name="Friedrich I."/>
            <person name="Klassen A."/>
            <person name="Hannes N."/>
            <person name="Schneider D."/>
            <person name="Hertel R."/>
            <person name="Daniel R."/>
        </authorList>
    </citation>
    <scope>NUCLEOTIDE SEQUENCE</scope>
    <source>
        <strain evidence="3">LVF2</strain>
    </source>
</reference>
<dbReference type="InterPro" id="IPR041698">
    <property type="entry name" value="Methyltransf_25"/>
</dbReference>
<feature type="domain" description="Methyltransferase" evidence="2">
    <location>
        <begin position="55"/>
        <end position="140"/>
    </location>
</feature>
<dbReference type="InterPro" id="IPR029063">
    <property type="entry name" value="SAM-dependent_MTases_sf"/>
</dbReference>
<dbReference type="AlphaFoldDB" id="A0A975BZR3"/>
<evidence type="ECO:0000313" key="4">
    <source>
        <dbReference type="Proteomes" id="UP000663918"/>
    </source>
</evidence>
<proteinExistence type="predicted"/>
<gene>
    <name evidence="3" type="ORF">IFJ75_17320</name>
</gene>
<keyword evidence="4" id="KW-1185">Reference proteome</keyword>
<evidence type="ECO:0000313" key="3">
    <source>
        <dbReference type="EMBL" id="QTC90961.1"/>
    </source>
</evidence>
<dbReference type="EMBL" id="CP062222">
    <property type="protein sequence ID" value="QTC90961.1"/>
    <property type="molecule type" value="Genomic_DNA"/>
</dbReference>
<name>A0A975BZR3_9CAUL</name>